<keyword evidence="3 7" id="KW-0540">Nuclease</keyword>
<keyword evidence="4 7" id="KW-0255">Endonuclease</keyword>
<proteinExistence type="inferred from homology"/>
<dbReference type="EMBL" id="JOKM01000018">
    <property type="protein sequence ID" value="KGB25525.1"/>
    <property type="molecule type" value="Genomic_DNA"/>
</dbReference>
<keyword evidence="6 7" id="KW-0694">RNA-binding</keyword>
<dbReference type="HAMAP" id="MF_00227">
    <property type="entry name" value="RNase_P"/>
    <property type="match status" value="1"/>
</dbReference>
<dbReference type="STRING" id="104102.AtDm6_0720"/>
<evidence type="ECO:0000313" key="9">
    <source>
        <dbReference type="EMBL" id="KGB25525.1"/>
    </source>
</evidence>
<evidence type="ECO:0000256" key="6">
    <source>
        <dbReference type="ARBA" id="ARBA00022884"/>
    </source>
</evidence>
<protein>
    <recommendedName>
        <fullName evidence="7 8">Ribonuclease P protein component</fullName>
        <shortName evidence="7">RNase P protein</shortName>
        <shortName evidence="7">RNaseP protein</shortName>
        <ecNumber evidence="7 8">3.1.26.5</ecNumber>
    </recommendedName>
    <alternativeName>
        <fullName evidence="7">Protein C5</fullName>
    </alternativeName>
</protein>
<keyword evidence="5 7" id="KW-0378">Hydrolase</keyword>
<evidence type="ECO:0000256" key="1">
    <source>
        <dbReference type="ARBA" id="ARBA00002663"/>
    </source>
</evidence>
<evidence type="ECO:0000256" key="7">
    <source>
        <dbReference type="HAMAP-Rule" id="MF_00227"/>
    </source>
</evidence>
<evidence type="ECO:0000256" key="8">
    <source>
        <dbReference type="NCBIfam" id="TIGR00188"/>
    </source>
</evidence>
<evidence type="ECO:0000256" key="2">
    <source>
        <dbReference type="ARBA" id="ARBA00022694"/>
    </source>
</evidence>
<dbReference type="NCBIfam" id="TIGR00188">
    <property type="entry name" value="rnpA"/>
    <property type="match status" value="1"/>
</dbReference>
<comment type="subunit">
    <text evidence="7">Consists of a catalytic RNA component (M1 or rnpB) and a protein subunit.</text>
</comment>
<evidence type="ECO:0000256" key="5">
    <source>
        <dbReference type="ARBA" id="ARBA00022801"/>
    </source>
</evidence>
<dbReference type="PATRIC" id="fig|104102.7.peg.715"/>
<dbReference type="Gene3D" id="3.30.230.10">
    <property type="match status" value="1"/>
</dbReference>
<dbReference type="InterPro" id="IPR000100">
    <property type="entry name" value="RNase_P"/>
</dbReference>
<evidence type="ECO:0000256" key="4">
    <source>
        <dbReference type="ARBA" id="ARBA00022759"/>
    </source>
</evidence>
<keyword evidence="10" id="KW-1185">Reference proteome</keyword>
<comment type="function">
    <text evidence="1 7">RNaseP catalyzes the removal of the 5'-leader sequence from pre-tRNA to produce the mature 5'-terminus. It can also cleave other RNA substrates such as 4.5S RNA. The protein component plays an auxiliary but essential role in vivo by binding to the 5'-leader sequence and broadening the substrate specificity of the ribozyme.</text>
</comment>
<dbReference type="GO" id="GO:0000049">
    <property type="term" value="F:tRNA binding"/>
    <property type="evidence" value="ECO:0007669"/>
    <property type="project" value="UniProtKB-UniRule"/>
</dbReference>
<dbReference type="SUPFAM" id="SSF54211">
    <property type="entry name" value="Ribosomal protein S5 domain 2-like"/>
    <property type="match status" value="1"/>
</dbReference>
<dbReference type="PANTHER" id="PTHR33992:SF1">
    <property type="entry name" value="RIBONUCLEASE P PROTEIN COMPONENT"/>
    <property type="match status" value="1"/>
</dbReference>
<comment type="catalytic activity">
    <reaction evidence="7">
        <text>Endonucleolytic cleavage of RNA, removing 5'-extranucleotides from tRNA precursor.</text>
        <dbReference type="EC" id="3.1.26.5"/>
    </reaction>
</comment>
<dbReference type="GO" id="GO:0004526">
    <property type="term" value="F:ribonuclease P activity"/>
    <property type="evidence" value="ECO:0007669"/>
    <property type="project" value="UniProtKB-UniRule"/>
</dbReference>
<comment type="caution">
    <text evidence="9">The sequence shown here is derived from an EMBL/GenBank/DDBJ whole genome shotgun (WGS) entry which is preliminary data.</text>
</comment>
<dbReference type="InterPro" id="IPR020568">
    <property type="entry name" value="Ribosomal_Su5_D2-typ_SF"/>
</dbReference>
<dbReference type="GO" id="GO:0030677">
    <property type="term" value="C:ribonuclease P complex"/>
    <property type="evidence" value="ECO:0007669"/>
    <property type="project" value="TreeGrafter"/>
</dbReference>
<evidence type="ECO:0000256" key="3">
    <source>
        <dbReference type="ARBA" id="ARBA00022722"/>
    </source>
</evidence>
<dbReference type="PROSITE" id="PS00648">
    <property type="entry name" value="RIBONUCLEASE_P"/>
    <property type="match status" value="1"/>
</dbReference>
<dbReference type="InterPro" id="IPR014721">
    <property type="entry name" value="Ribsml_uS5_D2-typ_fold_subgr"/>
</dbReference>
<dbReference type="InterPro" id="IPR020539">
    <property type="entry name" value="RNase_P_CS"/>
</dbReference>
<evidence type="ECO:0000313" key="10">
    <source>
        <dbReference type="Proteomes" id="UP000029448"/>
    </source>
</evidence>
<keyword evidence="2 7" id="KW-0819">tRNA processing</keyword>
<gene>
    <name evidence="7" type="primary">rnpA</name>
    <name evidence="9" type="ORF">AtDm6_0720</name>
</gene>
<sequence length="135" mass="15094">MDRSEGQAEAGTVFVRSQRLKNRKEFLFLAARGRKAPVPGLVLQLFRRQDSDAARVGFTVTKKVGNAVVRNRARRRLREVVRLVEANTPLNGLDLVLIGRAATGKRLFTDLVADFRKALAICLAEADRKAHSLRK</sequence>
<dbReference type="GO" id="GO:0042781">
    <property type="term" value="F:3'-tRNA processing endoribonuclease activity"/>
    <property type="evidence" value="ECO:0007669"/>
    <property type="project" value="TreeGrafter"/>
</dbReference>
<dbReference type="Proteomes" id="UP000029448">
    <property type="component" value="Unassembled WGS sequence"/>
</dbReference>
<reference evidence="9 10" key="1">
    <citation type="submission" date="2014-06" db="EMBL/GenBank/DDBJ databases">
        <title>Functional and comparative genomic analyses of the Drosophila gut microbiota identify candidate symbiosis factors.</title>
        <authorList>
            <person name="Newell P.D."/>
            <person name="Chaston J.M."/>
            <person name="Douglas A.E."/>
        </authorList>
    </citation>
    <scope>NUCLEOTIDE SEQUENCE [LARGE SCALE GENOMIC DNA]</scope>
    <source>
        <strain evidence="9 10">DmCS_006</strain>
    </source>
</reference>
<dbReference type="PANTHER" id="PTHR33992">
    <property type="entry name" value="RIBONUCLEASE P PROTEIN COMPONENT"/>
    <property type="match status" value="1"/>
</dbReference>
<dbReference type="RefSeq" id="WP_052051164.1">
    <property type="nucleotide sequence ID" value="NZ_JACAOJ010000008.1"/>
</dbReference>
<dbReference type="GeneID" id="89479395"/>
<dbReference type="GO" id="GO:0001682">
    <property type="term" value="P:tRNA 5'-leader removal"/>
    <property type="evidence" value="ECO:0007669"/>
    <property type="project" value="UniProtKB-UniRule"/>
</dbReference>
<name>A0A094YU28_9PROT</name>
<organism evidence="9 10">
    <name type="scientific">Acetobacter tropicalis</name>
    <dbReference type="NCBI Taxonomy" id="104102"/>
    <lineage>
        <taxon>Bacteria</taxon>
        <taxon>Pseudomonadati</taxon>
        <taxon>Pseudomonadota</taxon>
        <taxon>Alphaproteobacteria</taxon>
        <taxon>Acetobacterales</taxon>
        <taxon>Acetobacteraceae</taxon>
        <taxon>Acetobacter</taxon>
    </lineage>
</organism>
<comment type="similarity">
    <text evidence="7">Belongs to the RnpA family.</text>
</comment>
<dbReference type="Pfam" id="PF00825">
    <property type="entry name" value="Ribonuclease_P"/>
    <property type="match status" value="1"/>
</dbReference>
<accession>A0A094YU28</accession>
<dbReference type="AlphaFoldDB" id="A0A094YU28"/>
<dbReference type="EC" id="3.1.26.5" evidence="7 8"/>